<keyword evidence="3" id="KW-1185">Reference proteome</keyword>
<keyword evidence="1" id="KW-0812">Transmembrane</keyword>
<dbReference type="Proteomes" id="UP001239994">
    <property type="component" value="Unassembled WGS sequence"/>
</dbReference>
<keyword evidence="1" id="KW-0472">Membrane</keyword>
<comment type="caution">
    <text evidence="2">The sequence shown here is derived from an EMBL/GenBank/DDBJ whole genome shotgun (WGS) entry which is preliminary data.</text>
</comment>
<protein>
    <submittedName>
        <fullName evidence="2">Uncharacterized protein</fullName>
    </submittedName>
</protein>
<name>A0AAD8ZPU7_9TELE</name>
<reference evidence="2" key="1">
    <citation type="submission" date="2023-03" db="EMBL/GenBank/DDBJ databases">
        <title>Electrophorus voltai genome.</title>
        <authorList>
            <person name="Bian C."/>
        </authorList>
    </citation>
    <scope>NUCLEOTIDE SEQUENCE</scope>
    <source>
        <strain evidence="2">CB-2022</strain>
        <tissue evidence="2">Muscle</tissue>
    </source>
</reference>
<dbReference type="AlphaFoldDB" id="A0AAD8ZPU7"/>
<proteinExistence type="predicted"/>
<gene>
    <name evidence="2" type="ORF">P4O66_021410</name>
</gene>
<accession>A0AAD8ZPU7</accession>
<dbReference type="EMBL" id="JAROKS010000006">
    <property type="protein sequence ID" value="KAK1802869.1"/>
    <property type="molecule type" value="Genomic_DNA"/>
</dbReference>
<keyword evidence="1" id="KW-1133">Transmembrane helix</keyword>
<evidence type="ECO:0000313" key="3">
    <source>
        <dbReference type="Proteomes" id="UP001239994"/>
    </source>
</evidence>
<evidence type="ECO:0000313" key="2">
    <source>
        <dbReference type="EMBL" id="KAK1802869.1"/>
    </source>
</evidence>
<feature type="transmembrane region" description="Helical" evidence="1">
    <location>
        <begin position="26"/>
        <end position="46"/>
    </location>
</feature>
<organism evidence="2 3">
    <name type="scientific">Electrophorus voltai</name>
    <dbReference type="NCBI Taxonomy" id="2609070"/>
    <lineage>
        <taxon>Eukaryota</taxon>
        <taxon>Metazoa</taxon>
        <taxon>Chordata</taxon>
        <taxon>Craniata</taxon>
        <taxon>Vertebrata</taxon>
        <taxon>Euteleostomi</taxon>
        <taxon>Actinopterygii</taxon>
        <taxon>Neopterygii</taxon>
        <taxon>Teleostei</taxon>
        <taxon>Ostariophysi</taxon>
        <taxon>Gymnotiformes</taxon>
        <taxon>Gymnotoidei</taxon>
        <taxon>Gymnotidae</taxon>
        <taxon>Electrophorus</taxon>
    </lineage>
</organism>
<sequence length="64" mass="7735">MLVDQEIEKRWGQTRLRVFSVDCTLLLVWFWGIFLFHPLSVVLWRLSFLEMNSMWSLSAVDQLF</sequence>
<evidence type="ECO:0000256" key="1">
    <source>
        <dbReference type="SAM" id="Phobius"/>
    </source>
</evidence>